<dbReference type="InterPro" id="IPR051165">
    <property type="entry name" value="Multifunctional_ANK_Repeat"/>
</dbReference>
<evidence type="ECO:0000256" key="2">
    <source>
        <dbReference type="ARBA" id="ARBA00023043"/>
    </source>
</evidence>
<dbReference type="PROSITE" id="PS50088">
    <property type="entry name" value="ANK_REPEAT"/>
    <property type="match status" value="2"/>
</dbReference>
<dbReference type="Gene3D" id="1.25.40.20">
    <property type="entry name" value="Ankyrin repeat-containing domain"/>
    <property type="match status" value="1"/>
</dbReference>
<reference evidence="4" key="2">
    <citation type="submission" date="2023-05" db="EMBL/GenBank/DDBJ databases">
        <authorList>
            <consortium name="Lawrence Berkeley National Laboratory"/>
            <person name="Steindorff A."/>
            <person name="Hensen N."/>
            <person name="Bonometti L."/>
            <person name="Westerberg I."/>
            <person name="Brannstrom I.O."/>
            <person name="Guillou S."/>
            <person name="Cros-Aarteil S."/>
            <person name="Calhoun S."/>
            <person name="Haridas S."/>
            <person name="Kuo A."/>
            <person name="Mondo S."/>
            <person name="Pangilinan J."/>
            <person name="Riley R."/>
            <person name="Labutti K."/>
            <person name="Andreopoulos B."/>
            <person name="Lipzen A."/>
            <person name="Chen C."/>
            <person name="Yanf M."/>
            <person name="Daum C."/>
            <person name="Ng V."/>
            <person name="Clum A."/>
            <person name="Ohm R."/>
            <person name="Martin F."/>
            <person name="Silar P."/>
            <person name="Natvig D."/>
            <person name="Lalanne C."/>
            <person name="Gautier V."/>
            <person name="Ament-Velasquez S.L."/>
            <person name="Kruys A."/>
            <person name="Hutchinson M.I."/>
            <person name="Powell A.J."/>
            <person name="Barry K."/>
            <person name="Miller A.N."/>
            <person name="Grigoriev I.V."/>
            <person name="Debuchy R."/>
            <person name="Gladieux P."/>
            <person name="Thoren M.H."/>
            <person name="Johannesson H."/>
        </authorList>
    </citation>
    <scope>NUCLEOTIDE SEQUENCE</scope>
    <source>
        <strain evidence="4">CBS 892.96</strain>
    </source>
</reference>
<dbReference type="Pfam" id="PF12796">
    <property type="entry name" value="Ank_2"/>
    <property type="match status" value="1"/>
</dbReference>
<dbReference type="SMART" id="SM00248">
    <property type="entry name" value="ANK"/>
    <property type="match status" value="3"/>
</dbReference>
<accession>A0AAN6W130</accession>
<sequence>MLCLGSDALASLPRNLEETYQRMIERIPVELKKDAIRLLQFLVHSKQPLKLAEAQEVVATQVKYKPREFDVERRLLRKTDVFRGMAVVDTNKELHLAHFSVKEYLLGKKQFNIVTASISITWTCLTYLTDINGSYEEMKRNFPRAICHVALAQASEDIVRATVRFLEKEVMFQQWTRLYQADRAGVSNPGSPQGSRLYYVCFVGLIAPARDLISKGADIDVQGGYYGNALQAASLEGHQEIVKLFLEKGVDLNPQRGYHVNALQAVLSKGHQEIRNNKPYPKRGWFRELLTESDADLNAYHEVYGSALNNVSYCGHQEIVQLLLGHGADVEIKGDKCGDALNAAVKQGNREIPQLLIRHAREANPGNPEYSQLDLIIHSKAGSNDPLTSEDA</sequence>
<organism evidence="4 5">
    <name type="scientific">Triangularia setosa</name>
    <dbReference type="NCBI Taxonomy" id="2587417"/>
    <lineage>
        <taxon>Eukaryota</taxon>
        <taxon>Fungi</taxon>
        <taxon>Dikarya</taxon>
        <taxon>Ascomycota</taxon>
        <taxon>Pezizomycotina</taxon>
        <taxon>Sordariomycetes</taxon>
        <taxon>Sordariomycetidae</taxon>
        <taxon>Sordariales</taxon>
        <taxon>Podosporaceae</taxon>
        <taxon>Triangularia</taxon>
    </lineage>
</organism>
<gene>
    <name evidence="4" type="ORF">QBC36DRAFT_359954</name>
</gene>
<protein>
    <submittedName>
        <fullName evidence="4">Ankyrin repeat protein</fullName>
    </submittedName>
</protein>
<feature type="repeat" description="ANK" evidence="3">
    <location>
        <begin position="306"/>
        <end position="335"/>
    </location>
</feature>
<dbReference type="EMBL" id="MU866343">
    <property type="protein sequence ID" value="KAK4173448.1"/>
    <property type="molecule type" value="Genomic_DNA"/>
</dbReference>
<evidence type="ECO:0000256" key="1">
    <source>
        <dbReference type="ARBA" id="ARBA00022737"/>
    </source>
</evidence>
<dbReference type="InterPro" id="IPR002110">
    <property type="entry name" value="Ankyrin_rpt"/>
</dbReference>
<feature type="repeat" description="ANK" evidence="3">
    <location>
        <begin position="225"/>
        <end position="257"/>
    </location>
</feature>
<reference evidence="4" key="1">
    <citation type="journal article" date="2023" name="Mol. Phylogenet. Evol.">
        <title>Genome-scale phylogeny and comparative genomics of the fungal order Sordariales.</title>
        <authorList>
            <person name="Hensen N."/>
            <person name="Bonometti L."/>
            <person name="Westerberg I."/>
            <person name="Brannstrom I.O."/>
            <person name="Guillou S."/>
            <person name="Cros-Aarteil S."/>
            <person name="Calhoun S."/>
            <person name="Haridas S."/>
            <person name="Kuo A."/>
            <person name="Mondo S."/>
            <person name="Pangilinan J."/>
            <person name="Riley R."/>
            <person name="LaButti K."/>
            <person name="Andreopoulos B."/>
            <person name="Lipzen A."/>
            <person name="Chen C."/>
            <person name="Yan M."/>
            <person name="Daum C."/>
            <person name="Ng V."/>
            <person name="Clum A."/>
            <person name="Steindorff A."/>
            <person name="Ohm R.A."/>
            <person name="Martin F."/>
            <person name="Silar P."/>
            <person name="Natvig D.O."/>
            <person name="Lalanne C."/>
            <person name="Gautier V."/>
            <person name="Ament-Velasquez S.L."/>
            <person name="Kruys A."/>
            <person name="Hutchinson M.I."/>
            <person name="Powell A.J."/>
            <person name="Barry K."/>
            <person name="Miller A.N."/>
            <person name="Grigoriev I.V."/>
            <person name="Debuchy R."/>
            <person name="Gladieux P."/>
            <person name="Hiltunen Thoren M."/>
            <person name="Johannesson H."/>
        </authorList>
    </citation>
    <scope>NUCLEOTIDE SEQUENCE</scope>
    <source>
        <strain evidence="4">CBS 892.96</strain>
    </source>
</reference>
<dbReference type="Proteomes" id="UP001302321">
    <property type="component" value="Unassembled WGS sequence"/>
</dbReference>
<evidence type="ECO:0000313" key="4">
    <source>
        <dbReference type="EMBL" id="KAK4173448.1"/>
    </source>
</evidence>
<dbReference type="Pfam" id="PF13637">
    <property type="entry name" value="Ank_4"/>
    <property type="match status" value="1"/>
</dbReference>
<dbReference type="PANTHER" id="PTHR24123:SF33">
    <property type="entry name" value="PROTEIN HOS4"/>
    <property type="match status" value="1"/>
</dbReference>
<comment type="caution">
    <text evidence="4">The sequence shown here is derived from an EMBL/GenBank/DDBJ whole genome shotgun (WGS) entry which is preliminary data.</text>
</comment>
<keyword evidence="2 3" id="KW-0040">ANK repeat</keyword>
<keyword evidence="5" id="KW-1185">Reference proteome</keyword>
<evidence type="ECO:0000313" key="5">
    <source>
        <dbReference type="Proteomes" id="UP001302321"/>
    </source>
</evidence>
<dbReference type="PANTHER" id="PTHR24123">
    <property type="entry name" value="ANKYRIN REPEAT-CONTAINING"/>
    <property type="match status" value="1"/>
</dbReference>
<dbReference type="SUPFAM" id="SSF48403">
    <property type="entry name" value="Ankyrin repeat"/>
    <property type="match status" value="1"/>
</dbReference>
<keyword evidence="1" id="KW-0677">Repeat</keyword>
<proteinExistence type="predicted"/>
<evidence type="ECO:0000256" key="3">
    <source>
        <dbReference type="PROSITE-ProRule" id="PRU00023"/>
    </source>
</evidence>
<dbReference type="InterPro" id="IPR036770">
    <property type="entry name" value="Ankyrin_rpt-contain_sf"/>
</dbReference>
<dbReference type="AlphaFoldDB" id="A0AAN6W130"/>
<name>A0AAN6W130_9PEZI</name>